<sequence length="135" mass="15326">MRLCVCVFLFAILPFQTLADLCIGKNLSVWVSYGKNITNSAGEVPTLYVKVDVDNDIRKTETEHTENPSWWQKFDFGFVGVDVMTINLFEVTMLETKLLVSCPEMLATEGRDIKHVVCRVGESGIVYAFFRCTEM</sequence>
<dbReference type="SUPFAM" id="SSF49562">
    <property type="entry name" value="C2 domain (Calcium/lipid-binding domain, CaLB)"/>
    <property type="match status" value="1"/>
</dbReference>
<protein>
    <recommendedName>
        <fullName evidence="2">C2 domain-containing protein</fullName>
    </recommendedName>
</protein>
<feature type="signal peptide" evidence="1">
    <location>
        <begin position="1"/>
        <end position="19"/>
    </location>
</feature>
<dbReference type="Gene3D" id="2.60.40.150">
    <property type="entry name" value="C2 domain"/>
    <property type="match status" value="1"/>
</dbReference>
<dbReference type="InterPro" id="IPR035892">
    <property type="entry name" value="C2_domain_sf"/>
</dbReference>
<comment type="caution">
    <text evidence="3">The sequence shown here is derived from an EMBL/GenBank/DDBJ whole genome shotgun (WGS) entry which is preliminary data.</text>
</comment>
<evidence type="ECO:0000259" key="2">
    <source>
        <dbReference type="Pfam" id="PF00168"/>
    </source>
</evidence>
<organism evidence="3 4">
    <name type="scientific">Liparis tanakae</name>
    <name type="common">Tanaka's snailfish</name>
    <dbReference type="NCBI Taxonomy" id="230148"/>
    <lineage>
        <taxon>Eukaryota</taxon>
        <taxon>Metazoa</taxon>
        <taxon>Chordata</taxon>
        <taxon>Craniata</taxon>
        <taxon>Vertebrata</taxon>
        <taxon>Euteleostomi</taxon>
        <taxon>Actinopterygii</taxon>
        <taxon>Neopterygii</taxon>
        <taxon>Teleostei</taxon>
        <taxon>Neoteleostei</taxon>
        <taxon>Acanthomorphata</taxon>
        <taxon>Eupercaria</taxon>
        <taxon>Perciformes</taxon>
        <taxon>Cottioidei</taxon>
        <taxon>Cottales</taxon>
        <taxon>Liparidae</taxon>
        <taxon>Liparis</taxon>
    </lineage>
</organism>
<proteinExistence type="predicted"/>
<keyword evidence="4" id="KW-1185">Reference proteome</keyword>
<evidence type="ECO:0000256" key="1">
    <source>
        <dbReference type="SAM" id="SignalP"/>
    </source>
</evidence>
<reference evidence="3 4" key="1">
    <citation type="submission" date="2019-03" db="EMBL/GenBank/DDBJ databases">
        <title>First draft genome of Liparis tanakae, snailfish: a comprehensive survey of snailfish specific genes.</title>
        <authorList>
            <person name="Kim W."/>
            <person name="Song I."/>
            <person name="Jeong J.-H."/>
            <person name="Kim D."/>
            <person name="Kim S."/>
            <person name="Ryu S."/>
            <person name="Song J.Y."/>
            <person name="Lee S.K."/>
        </authorList>
    </citation>
    <scope>NUCLEOTIDE SEQUENCE [LARGE SCALE GENOMIC DNA]</scope>
    <source>
        <tissue evidence="3">Muscle</tissue>
    </source>
</reference>
<gene>
    <name evidence="3" type="ORF">EYF80_064727</name>
</gene>
<dbReference type="EMBL" id="SRLO01013314">
    <property type="protein sequence ID" value="TNN25145.1"/>
    <property type="molecule type" value="Genomic_DNA"/>
</dbReference>
<dbReference type="Proteomes" id="UP000314294">
    <property type="component" value="Unassembled WGS sequence"/>
</dbReference>
<name>A0A4Z2E8Q5_9TELE</name>
<evidence type="ECO:0000313" key="3">
    <source>
        <dbReference type="EMBL" id="TNN25145.1"/>
    </source>
</evidence>
<accession>A0A4Z2E8Q5</accession>
<keyword evidence="1" id="KW-0732">Signal</keyword>
<dbReference type="AlphaFoldDB" id="A0A4Z2E8Q5"/>
<dbReference type="Pfam" id="PF00168">
    <property type="entry name" value="C2"/>
    <property type="match status" value="1"/>
</dbReference>
<feature type="chain" id="PRO_5021218627" description="C2 domain-containing protein" evidence="1">
    <location>
        <begin position="20"/>
        <end position="135"/>
    </location>
</feature>
<dbReference type="InterPro" id="IPR000008">
    <property type="entry name" value="C2_dom"/>
</dbReference>
<evidence type="ECO:0000313" key="4">
    <source>
        <dbReference type="Proteomes" id="UP000314294"/>
    </source>
</evidence>
<feature type="domain" description="C2" evidence="2">
    <location>
        <begin position="26"/>
        <end position="78"/>
    </location>
</feature>